<organism evidence="1">
    <name type="scientific">marine sediment metagenome</name>
    <dbReference type="NCBI Taxonomy" id="412755"/>
    <lineage>
        <taxon>unclassified sequences</taxon>
        <taxon>metagenomes</taxon>
        <taxon>ecological metagenomes</taxon>
    </lineage>
</organism>
<dbReference type="EMBL" id="BARU01035932">
    <property type="protein sequence ID" value="GAH86067.1"/>
    <property type="molecule type" value="Genomic_DNA"/>
</dbReference>
<evidence type="ECO:0008006" key="2">
    <source>
        <dbReference type="Google" id="ProtNLM"/>
    </source>
</evidence>
<protein>
    <recommendedName>
        <fullName evidence="2">Phage tail tape measure protein domain-containing protein</fullName>
    </recommendedName>
</protein>
<dbReference type="InterPro" id="IPR010090">
    <property type="entry name" value="Phage_tape_meas"/>
</dbReference>
<evidence type="ECO:0000313" key="1">
    <source>
        <dbReference type="EMBL" id="GAH86067.1"/>
    </source>
</evidence>
<comment type="caution">
    <text evidence="1">The sequence shown here is derived from an EMBL/GenBank/DDBJ whole genome shotgun (WGS) entry which is preliminary data.</text>
</comment>
<gene>
    <name evidence="1" type="ORF">S03H2_56181</name>
</gene>
<name>X1IWI0_9ZZZZ</name>
<feature type="non-terminal residue" evidence="1">
    <location>
        <position position="140"/>
    </location>
</feature>
<dbReference type="NCBIfam" id="TIGR01760">
    <property type="entry name" value="tape_meas_TP901"/>
    <property type="match status" value="1"/>
</dbReference>
<accession>X1IWI0</accession>
<sequence length="140" mass="14121">MAEELLVHIVGDASKLKSELDKAGGNITNFATKAATAGKGLVIAGGLITAAFGLSVKAAIGFNKEMANVATLIPKSTERVNELKSAIRTMAVEVGKDTTDLAQGAYQVISAFGDTADTVKILGIAAKAATAGVATTTDAI</sequence>
<reference evidence="1" key="1">
    <citation type="journal article" date="2014" name="Front. Microbiol.">
        <title>High frequency of phylogenetically diverse reductive dehalogenase-homologous genes in deep subseafloor sedimentary metagenomes.</title>
        <authorList>
            <person name="Kawai M."/>
            <person name="Futagami T."/>
            <person name="Toyoda A."/>
            <person name="Takaki Y."/>
            <person name="Nishi S."/>
            <person name="Hori S."/>
            <person name="Arai W."/>
            <person name="Tsubouchi T."/>
            <person name="Morono Y."/>
            <person name="Uchiyama I."/>
            <person name="Ito T."/>
            <person name="Fujiyama A."/>
            <person name="Inagaki F."/>
            <person name="Takami H."/>
        </authorList>
    </citation>
    <scope>NUCLEOTIDE SEQUENCE</scope>
    <source>
        <strain evidence="1">Expedition CK06-06</strain>
    </source>
</reference>
<dbReference type="AlphaFoldDB" id="X1IWI0"/>
<proteinExistence type="predicted"/>